<dbReference type="Gene3D" id="3.40.50.410">
    <property type="entry name" value="von Willebrand factor, type A domain"/>
    <property type="match status" value="1"/>
</dbReference>
<dbReference type="InterPro" id="IPR036465">
    <property type="entry name" value="vWFA_dom_sf"/>
</dbReference>
<dbReference type="AlphaFoldDB" id="A0A2P6NVM7"/>
<comment type="caution">
    <text evidence="1">The sequence shown here is derived from an EMBL/GenBank/DDBJ whole genome shotgun (WGS) entry which is preliminary data.</text>
</comment>
<dbReference type="SUPFAM" id="SSF53300">
    <property type="entry name" value="vWA-like"/>
    <property type="match status" value="1"/>
</dbReference>
<dbReference type="EMBL" id="MDYQ01000015">
    <property type="protein sequence ID" value="PRP88013.1"/>
    <property type="molecule type" value="Genomic_DNA"/>
</dbReference>
<accession>A0A2P6NVM7</accession>
<reference evidence="1 2" key="1">
    <citation type="journal article" date="2018" name="Genome Biol. Evol.">
        <title>Multiple Roots of Fruiting Body Formation in Amoebozoa.</title>
        <authorList>
            <person name="Hillmann F."/>
            <person name="Forbes G."/>
            <person name="Novohradska S."/>
            <person name="Ferling I."/>
            <person name="Riege K."/>
            <person name="Groth M."/>
            <person name="Westermann M."/>
            <person name="Marz M."/>
            <person name="Spaller T."/>
            <person name="Winckler T."/>
            <person name="Schaap P."/>
            <person name="Glockner G."/>
        </authorList>
    </citation>
    <scope>NUCLEOTIDE SEQUENCE [LARGE SCALE GENOMIC DNA]</scope>
    <source>
        <strain evidence="1 2">Jena</strain>
    </source>
</reference>
<dbReference type="InParanoid" id="A0A2P6NVM7"/>
<name>A0A2P6NVM7_9EUKA</name>
<organism evidence="1 2">
    <name type="scientific">Planoprotostelium fungivorum</name>
    <dbReference type="NCBI Taxonomy" id="1890364"/>
    <lineage>
        <taxon>Eukaryota</taxon>
        <taxon>Amoebozoa</taxon>
        <taxon>Evosea</taxon>
        <taxon>Variosea</taxon>
        <taxon>Cavosteliida</taxon>
        <taxon>Cavosteliaceae</taxon>
        <taxon>Planoprotostelium</taxon>
    </lineage>
</organism>
<gene>
    <name evidence="1" type="ORF">PROFUN_04441</name>
</gene>
<proteinExistence type="predicted"/>
<evidence type="ECO:0008006" key="3">
    <source>
        <dbReference type="Google" id="ProtNLM"/>
    </source>
</evidence>
<keyword evidence="2" id="KW-1185">Reference proteome</keyword>
<protein>
    <recommendedName>
        <fullName evidence="3">VWFA domain-containing protein</fullName>
    </recommendedName>
</protein>
<evidence type="ECO:0000313" key="2">
    <source>
        <dbReference type="Proteomes" id="UP000241769"/>
    </source>
</evidence>
<dbReference type="OrthoDB" id="2111088at2759"/>
<evidence type="ECO:0000313" key="1">
    <source>
        <dbReference type="EMBL" id="PRP88013.1"/>
    </source>
</evidence>
<sequence length="1038" mass="114816">MKIADASVAVINFGEQGSVLRITVKDNEEKKNGLKEVPWEDIVVLDVSGSMGDNVSQVVRTTLPTVYTALGVSAKKKITVITFSTNTLTSLLTVDRMRSSPMKALDTTNMAGAVERAGEVLSTNLHTPYRVIVISDGMIADKQATQVAAAKLRTRTAERTAPVKVCQVRLKTSNYGEPDTQALTCLGQVDTTGDVGLLDYSSTSGPDGLAKIIIDSLSGVTSASLHKIECADQLAFARMPGTPFVKSLQITSEATLILDKSVDVKKITIDGLPLDVSQVSQIQRVTEDDLSSLLQFIETNVKQLMVIGNEPSRIEKILSWVEAVSRSLSTTDEQEQEEVSYHKASTILRRKNLLKELRSTKQSAVQRLLQLGNMSKVANLNSKMQADFLRGVQDGAQGRALARRHTKMGEVDYDAAITKELTALYNGTNLQENRDDLSSFYSLDTPSSCINGLHDFTMNELSLLSTADVLQLVGPLGVTFRANLADAPDPWACFFAHQVYTGESRLLNSADLWTSRTQSGENHEAILKAPGSQDTITGVLPLRSLAPDAFDRLYKLAPTLLSLHVSASLRGSLVPMPGDHAAMATSCAVRMAQQLREQPSTASAQTLLYILKDICETFQQKDMGLKREVIDLLNGNDPRVAMAGDLFIASDLKPHAAVLRGTVNRSSKLARAVVGYNMYLSCGRRFSTPEERAAEIARLLQFSEANETSAGAPNTVDPDVEKVWDTYDGAFLAGQIGVDHLNTLRCVWAVRVAYEKTGGQAEAFLNEFKYQAEEMQNLSILSVNDQHEMKCVLSALYIQALRSPNLASRISVDEATGSREYKLPDVTNVGEAEAYIRGVVREHYAAKLSQKLKAKREAERQALIDILEKELIAASTGEEFVKLLHSVDGQNKPLFPLREGQLWQNVTAAMLDTGREVPVRTDKLWVLILGRNMQGKPVWCQGNTLRADLKPYMRVFEQMKKENKWEALREIHKKYSLHIYRSHGKNRHGHSNEFPSWWARGYATLDAFQKAEPEEAERYIQERLKAGHLWANPKYQKK</sequence>
<dbReference type="CDD" id="cd00198">
    <property type="entry name" value="vWFA"/>
    <property type="match status" value="1"/>
</dbReference>
<dbReference type="Proteomes" id="UP000241769">
    <property type="component" value="Unassembled WGS sequence"/>
</dbReference>